<name>B4JRW1_DROGR</name>
<keyword evidence="3" id="KW-1185">Reference proteome</keyword>
<feature type="compositionally biased region" description="Basic and acidic residues" evidence="1">
    <location>
        <begin position="573"/>
        <end position="603"/>
    </location>
</feature>
<dbReference type="EMBL" id="CH916373">
    <property type="protein sequence ID" value="EDV94501.1"/>
    <property type="molecule type" value="Genomic_DNA"/>
</dbReference>
<proteinExistence type="predicted"/>
<dbReference type="PhylomeDB" id="B4JRW1"/>
<gene>
    <name evidence="2" type="primary">Dgri\GH21560</name>
    <name evidence="2" type="ORF">Dgri_GH21560</name>
</gene>
<dbReference type="OMA" id="QEHRHHM"/>
<sequence>MSHILVDEEQLETLAYERSKVWSSFLKRYEDIDEGKEIEVHAIDQLYKDEDDEDEYDGIEEADEETVEEDVNNTTAFMSKTELTQMLCSGDNKEIFNQTLPIVEEHVRKWKEAGLDRILNTFDAQKIEQHVGDWMRRHNSAYGDKTLLQVASPKKRHKAHTGHYCLSSGSETESMHSMDTARYIRASRKRTSPSSVTKCSSSRSPMTTIKMYRTLPRKRDELRAKYGCDEEQEHRRHMQAVLHRRDRRKRERELIYHTSPRHYPYAKAVSISNGQPSRRKQLHKRLDSSPLFPSSTSCSSSSDDERAAGGCNCSACVRRVFSKTTAYPYCSYRTHQSHRNRSYHHHHRHHHQLSTRSMHSTMHFKHIVRKLQCQNNCEEDMRPRLLETDCNCCTKERLCSKVLHIANSSTEEWLVENRSSPDPGPLLETPKSSMTREQIAKQKIEFIKVESDVDEDDTKELPTTSRKQLAEKTKALVTFSEVESRPGKAIPKSILKATPAKIPNKLGSQPNTEIATPAPNKTDKTLTQIKETVTKPDITKMPKQIRETFVKPNPPSSLKKQAAKKVQSSKAKNSMDKSSEKSQDDNKTQRKTTTKEKSNNRDDDVVEDQEDEEVTDDNNDKDLKLALALSKKSYYAERRKLRQRATKKPAKDSLKQIPEQSTIFNNQSVACNSTALSNDVAGAKQIQKSVAASSSLALIDLCSLESIDLPDGEADCTVVTSTTGCEAAPVPVTAAQSPAEPDADTTPIQRPKLTNKGILLYAPGSDQSQSQQSFSSNSSVGNFTLTEHALNPIIGQRRALKFIKYHMGHRSFDSRYSVYYRPSAKLAALLQTDAKSLDLQSSSSSGSDDDIFERVQRYGDVYTVLEKCNDQT</sequence>
<dbReference type="AlphaFoldDB" id="B4JRW1"/>
<dbReference type="InParanoid" id="B4JRW1"/>
<feature type="region of interest" description="Disordered" evidence="1">
    <location>
        <begin position="265"/>
        <end position="306"/>
    </location>
</feature>
<feature type="compositionally biased region" description="Basic and acidic residues" evidence="1">
    <location>
        <begin position="532"/>
        <end position="549"/>
    </location>
</feature>
<feature type="compositionally biased region" description="Acidic residues" evidence="1">
    <location>
        <begin position="604"/>
        <end position="617"/>
    </location>
</feature>
<reference evidence="2 3" key="1">
    <citation type="journal article" date="2007" name="Nature">
        <title>Evolution of genes and genomes on the Drosophila phylogeny.</title>
        <authorList>
            <consortium name="Drosophila 12 Genomes Consortium"/>
            <person name="Clark A.G."/>
            <person name="Eisen M.B."/>
            <person name="Smith D.R."/>
            <person name="Bergman C.M."/>
            <person name="Oliver B."/>
            <person name="Markow T.A."/>
            <person name="Kaufman T.C."/>
            <person name="Kellis M."/>
            <person name="Gelbart W."/>
            <person name="Iyer V.N."/>
            <person name="Pollard D.A."/>
            <person name="Sackton T.B."/>
            <person name="Larracuente A.M."/>
            <person name="Singh N.D."/>
            <person name="Abad J.P."/>
            <person name="Abt D.N."/>
            <person name="Adryan B."/>
            <person name="Aguade M."/>
            <person name="Akashi H."/>
            <person name="Anderson W.W."/>
            <person name="Aquadro C.F."/>
            <person name="Ardell D.H."/>
            <person name="Arguello R."/>
            <person name="Artieri C.G."/>
            <person name="Barbash D.A."/>
            <person name="Barker D."/>
            <person name="Barsanti P."/>
            <person name="Batterham P."/>
            <person name="Batzoglou S."/>
            <person name="Begun D."/>
            <person name="Bhutkar A."/>
            <person name="Blanco E."/>
            <person name="Bosak S.A."/>
            <person name="Bradley R.K."/>
            <person name="Brand A.D."/>
            <person name="Brent M.R."/>
            <person name="Brooks A.N."/>
            <person name="Brown R.H."/>
            <person name="Butlin R.K."/>
            <person name="Caggese C."/>
            <person name="Calvi B.R."/>
            <person name="Bernardo de Carvalho A."/>
            <person name="Caspi A."/>
            <person name="Castrezana S."/>
            <person name="Celniker S.E."/>
            <person name="Chang J.L."/>
            <person name="Chapple C."/>
            <person name="Chatterji S."/>
            <person name="Chinwalla A."/>
            <person name="Civetta A."/>
            <person name="Clifton S.W."/>
            <person name="Comeron J.M."/>
            <person name="Costello J.C."/>
            <person name="Coyne J.A."/>
            <person name="Daub J."/>
            <person name="David R.G."/>
            <person name="Delcher A.L."/>
            <person name="Delehaunty K."/>
            <person name="Do C.B."/>
            <person name="Ebling H."/>
            <person name="Edwards K."/>
            <person name="Eickbush T."/>
            <person name="Evans J.D."/>
            <person name="Filipski A."/>
            <person name="Findeiss S."/>
            <person name="Freyhult E."/>
            <person name="Fulton L."/>
            <person name="Fulton R."/>
            <person name="Garcia A.C."/>
            <person name="Gardiner A."/>
            <person name="Garfield D.A."/>
            <person name="Garvin B.E."/>
            <person name="Gibson G."/>
            <person name="Gilbert D."/>
            <person name="Gnerre S."/>
            <person name="Godfrey J."/>
            <person name="Good R."/>
            <person name="Gotea V."/>
            <person name="Gravely B."/>
            <person name="Greenberg A.J."/>
            <person name="Griffiths-Jones S."/>
            <person name="Gross S."/>
            <person name="Guigo R."/>
            <person name="Gustafson E.A."/>
            <person name="Haerty W."/>
            <person name="Hahn M.W."/>
            <person name="Halligan D.L."/>
            <person name="Halpern A.L."/>
            <person name="Halter G.M."/>
            <person name="Han M.V."/>
            <person name="Heger A."/>
            <person name="Hillier L."/>
            <person name="Hinrichs A.S."/>
            <person name="Holmes I."/>
            <person name="Hoskins R.A."/>
            <person name="Hubisz M.J."/>
            <person name="Hultmark D."/>
            <person name="Huntley M.A."/>
            <person name="Jaffe D.B."/>
            <person name="Jagadeeshan S."/>
            <person name="Jeck W.R."/>
            <person name="Johnson J."/>
            <person name="Jones C.D."/>
            <person name="Jordan W.C."/>
            <person name="Karpen G.H."/>
            <person name="Kataoka E."/>
            <person name="Keightley P.D."/>
            <person name="Kheradpour P."/>
            <person name="Kirkness E.F."/>
            <person name="Koerich L.B."/>
            <person name="Kristiansen K."/>
            <person name="Kudrna D."/>
            <person name="Kulathinal R.J."/>
            <person name="Kumar S."/>
            <person name="Kwok R."/>
            <person name="Lander E."/>
            <person name="Langley C.H."/>
            <person name="Lapoint R."/>
            <person name="Lazzaro B.P."/>
            <person name="Lee S.J."/>
            <person name="Levesque L."/>
            <person name="Li R."/>
            <person name="Lin C.F."/>
            <person name="Lin M.F."/>
            <person name="Lindblad-Toh K."/>
            <person name="Llopart A."/>
            <person name="Long M."/>
            <person name="Low L."/>
            <person name="Lozovsky E."/>
            <person name="Lu J."/>
            <person name="Luo M."/>
            <person name="Machado C.A."/>
            <person name="Makalowski W."/>
            <person name="Marzo M."/>
            <person name="Matsuda M."/>
            <person name="Matzkin L."/>
            <person name="McAllister B."/>
            <person name="McBride C.S."/>
            <person name="McKernan B."/>
            <person name="McKernan K."/>
            <person name="Mendez-Lago M."/>
            <person name="Minx P."/>
            <person name="Mollenhauer M.U."/>
            <person name="Montooth K."/>
            <person name="Mount S.M."/>
            <person name="Mu X."/>
            <person name="Myers E."/>
            <person name="Negre B."/>
            <person name="Newfeld S."/>
            <person name="Nielsen R."/>
            <person name="Noor M.A."/>
            <person name="O'Grady P."/>
            <person name="Pachter L."/>
            <person name="Papaceit M."/>
            <person name="Parisi M.J."/>
            <person name="Parisi M."/>
            <person name="Parts L."/>
            <person name="Pedersen J.S."/>
            <person name="Pesole G."/>
            <person name="Phillippy A.M."/>
            <person name="Ponting C.P."/>
            <person name="Pop M."/>
            <person name="Porcelli D."/>
            <person name="Powell J.R."/>
            <person name="Prohaska S."/>
            <person name="Pruitt K."/>
            <person name="Puig M."/>
            <person name="Quesneville H."/>
            <person name="Ram K.R."/>
            <person name="Rand D."/>
            <person name="Rasmussen M.D."/>
            <person name="Reed L.K."/>
            <person name="Reenan R."/>
            <person name="Reily A."/>
            <person name="Remington K.A."/>
            <person name="Rieger T.T."/>
            <person name="Ritchie M.G."/>
            <person name="Robin C."/>
            <person name="Rogers Y.H."/>
            <person name="Rohde C."/>
            <person name="Rozas J."/>
            <person name="Rubenfield M.J."/>
            <person name="Ruiz A."/>
            <person name="Russo S."/>
            <person name="Salzberg S.L."/>
            <person name="Sanchez-Gracia A."/>
            <person name="Saranga D.J."/>
            <person name="Sato H."/>
            <person name="Schaeffer S.W."/>
            <person name="Schatz M.C."/>
            <person name="Schlenke T."/>
            <person name="Schwartz R."/>
            <person name="Segarra C."/>
            <person name="Singh R.S."/>
            <person name="Sirot L."/>
            <person name="Sirota M."/>
            <person name="Sisneros N.B."/>
            <person name="Smith C.D."/>
            <person name="Smith T.F."/>
            <person name="Spieth J."/>
            <person name="Stage D.E."/>
            <person name="Stark A."/>
            <person name="Stephan W."/>
            <person name="Strausberg R.L."/>
            <person name="Strempel S."/>
            <person name="Sturgill D."/>
            <person name="Sutton G."/>
            <person name="Sutton G.G."/>
            <person name="Tao W."/>
            <person name="Teichmann S."/>
            <person name="Tobari Y.N."/>
            <person name="Tomimura Y."/>
            <person name="Tsolas J.M."/>
            <person name="Valente V.L."/>
            <person name="Venter E."/>
            <person name="Venter J.C."/>
            <person name="Vicario S."/>
            <person name="Vieira F.G."/>
            <person name="Vilella A.J."/>
            <person name="Villasante A."/>
            <person name="Walenz B."/>
            <person name="Wang J."/>
            <person name="Wasserman M."/>
            <person name="Watts T."/>
            <person name="Wilson D."/>
            <person name="Wilson R.K."/>
            <person name="Wing R.A."/>
            <person name="Wolfner M.F."/>
            <person name="Wong A."/>
            <person name="Wong G.K."/>
            <person name="Wu C.I."/>
            <person name="Wu G."/>
            <person name="Yamamoto D."/>
            <person name="Yang H.P."/>
            <person name="Yang S.P."/>
            <person name="Yorke J.A."/>
            <person name="Yoshida K."/>
            <person name="Zdobnov E."/>
            <person name="Zhang P."/>
            <person name="Zhang Y."/>
            <person name="Zimin A.V."/>
            <person name="Baldwin J."/>
            <person name="Abdouelleil A."/>
            <person name="Abdulkadir J."/>
            <person name="Abebe A."/>
            <person name="Abera B."/>
            <person name="Abreu J."/>
            <person name="Acer S.C."/>
            <person name="Aftuck L."/>
            <person name="Alexander A."/>
            <person name="An P."/>
            <person name="Anderson E."/>
            <person name="Anderson S."/>
            <person name="Arachi H."/>
            <person name="Azer M."/>
            <person name="Bachantsang P."/>
            <person name="Barry A."/>
            <person name="Bayul T."/>
            <person name="Berlin A."/>
            <person name="Bessette D."/>
            <person name="Bloom T."/>
            <person name="Blye J."/>
            <person name="Boguslavskiy L."/>
            <person name="Bonnet C."/>
            <person name="Boukhgalter B."/>
            <person name="Bourzgui I."/>
            <person name="Brown A."/>
            <person name="Cahill P."/>
            <person name="Channer S."/>
            <person name="Cheshatsang Y."/>
            <person name="Chuda L."/>
            <person name="Citroen M."/>
            <person name="Collymore A."/>
            <person name="Cooke P."/>
            <person name="Costello M."/>
            <person name="D'Aco K."/>
            <person name="Daza R."/>
            <person name="De Haan G."/>
            <person name="DeGray S."/>
            <person name="DeMaso C."/>
            <person name="Dhargay N."/>
            <person name="Dooley K."/>
            <person name="Dooley E."/>
            <person name="Doricent M."/>
            <person name="Dorje P."/>
            <person name="Dorjee K."/>
            <person name="Dupes A."/>
            <person name="Elong R."/>
            <person name="Falk J."/>
            <person name="Farina A."/>
            <person name="Faro S."/>
            <person name="Ferguson D."/>
            <person name="Fisher S."/>
            <person name="Foley C.D."/>
            <person name="Franke A."/>
            <person name="Friedrich D."/>
            <person name="Gadbois L."/>
            <person name="Gearin G."/>
            <person name="Gearin C.R."/>
            <person name="Giannoukos G."/>
            <person name="Goode T."/>
            <person name="Graham J."/>
            <person name="Grandbois E."/>
            <person name="Grewal S."/>
            <person name="Gyaltsen K."/>
            <person name="Hafez N."/>
            <person name="Hagos B."/>
            <person name="Hall J."/>
            <person name="Henson C."/>
            <person name="Hollinger A."/>
            <person name="Honan T."/>
            <person name="Huard M.D."/>
            <person name="Hughes L."/>
            <person name="Hurhula B."/>
            <person name="Husby M.E."/>
            <person name="Kamat A."/>
            <person name="Kanga B."/>
            <person name="Kashin S."/>
            <person name="Khazanovich D."/>
            <person name="Kisner P."/>
            <person name="Lance K."/>
            <person name="Lara M."/>
            <person name="Lee W."/>
            <person name="Lennon N."/>
            <person name="Letendre F."/>
            <person name="LeVine R."/>
            <person name="Lipovsky A."/>
            <person name="Liu X."/>
            <person name="Liu J."/>
            <person name="Liu S."/>
            <person name="Lokyitsang T."/>
            <person name="Lokyitsang Y."/>
            <person name="Lubonja R."/>
            <person name="Lui A."/>
            <person name="MacDonald P."/>
            <person name="Magnisalis V."/>
            <person name="Maru K."/>
            <person name="Matthews C."/>
            <person name="McCusker W."/>
            <person name="McDonough S."/>
            <person name="Mehta T."/>
            <person name="Meldrim J."/>
            <person name="Meneus L."/>
            <person name="Mihai O."/>
            <person name="Mihalev A."/>
            <person name="Mihova T."/>
            <person name="Mittelman R."/>
            <person name="Mlenga V."/>
            <person name="Montmayeur A."/>
            <person name="Mulrain L."/>
            <person name="Navidi A."/>
            <person name="Naylor J."/>
            <person name="Negash T."/>
            <person name="Nguyen T."/>
            <person name="Nguyen N."/>
            <person name="Nicol R."/>
            <person name="Norbu C."/>
            <person name="Norbu N."/>
            <person name="Novod N."/>
            <person name="O'Neill B."/>
            <person name="Osman S."/>
            <person name="Markiewicz E."/>
            <person name="Oyono O.L."/>
            <person name="Patti C."/>
            <person name="Phunkhang P."/>
            <person name="Pierre F."/>
            <person name="Priest M."/>
            <person name="Raghuraman S."/>
            <person name="Rege F."/>
            <person name="Reyes R."/>
            <person name="Rise C."/>
            <person name="Rogov P."/>
            <person name="Ross K."/>
            <person name="Ryan E."/>
            <person name="Settipalli S."/>
            <person name="Shea T."/>
            <person name="Sherpa N."/>
            <person name="Shi L."/>
            <person name="Shih D."/>
            <person name="Sparrow T."/>
            <person name="Spaulding J."/>
            <person name="Stalker J."/>
            <person name="Stange-Thomann N."/>
            <person name="Stavropoulos S."/>
            <person name="Stone C."/>
            <person name="Strader C."/>
            <person name="Tesfaye S."/>
            <person name="Thomson T."/>
            <person name="Thoulutsang Y."/>
            <person name="Thoulutsang D."/>
            <person name="Topham K."/>
            <person name="Topping I."/>
            <person name="Tsamla T."/>
            <person name="Vassiliev H."/>
            <person name="Vo A."/>
            <person name="Wangchuk T."/>
            <person name="Wangdi T."/>
            <person name="Weiand M."/>
            <person name="Wilkinson J."/>
            <person name="Wilson A."/>
            <person name="Yadav S."/>
            <person name="Young G."/>
            <person name="Yu Q."/>
            <person name="Zembek L."/>
            <person name="Zhong D."/>
            <person name="Zimmer A."/>
            <person name="Zwirko Z."/>
            <person name="Jaffe D.B."/>
            <person name="Alvarez P."/>
            <person name="Brockman W."/>
            <person name="Butler J."/>
            <person name="Chin C."/>
            <person name="Gnerre S."/>
            <person name="Grabherr M."/>
            <person name="Kleber M."/>
            <person name="Mauceli E."/>
            <person name="MacCallum I."/>
        </authorList>
    </citation>
    <scope>NUCLEOTIDE SEQUENCE [LARGE SCALE GENOMIC DNA]</scope>
    <source>
        <strain evidence="3">Tucson 15287-2541.00</strain>
    </source>
</reference>
<dbReference type="FunCoup" id="B4JRW1">
    <property type="interactions" value="181"/>
</dbReference>
<dbReference type="Proteomes" id="UP000001070">
    <property type="component" value="Unassembled WGS sequence"/>
</dbReference>
<protein>
    <submittedName>
        <fullName evidence="2">GH21560</fullName>
    </submittedName>
</protein>
<dbReference type="KEGG" id="dgr:6567306"/>
<dbReference type="STRING" id="7222.B4JRW1"/>
<feature type="region of interest" description="Disordered" evidence="1">
    <location>
        <begin position="501"/>
        <end position="619"/>
    </location>
</feature>
<dbReference type="CDD" id="cd21840">
    <property type="entry name" value="CAL1_NTD"/>
    <property type="match status" value="1"/>
</dbReference>
<dbReference type="HOGENOM" id="CLU_342035_0_0_1"/>
<feature type="compositionally biased region" description="Low complexity" evidence="1">
    <location>
        <begin position="556"/>
        <end position="572"/>
    </location>
</feature>
<accession>B4JRW1</accession>
<dbReference type="OrthoDB" id="8021929at2759"/>
<evidence type="ECO:0000256" key="1">
    <source>
        <dbReference type="SAM" id="MobiDB-lite"/>
    </source>
</evidence>
<evidence type="ECO:0000313" key="2">
    <source>
        <dbReference type="EMBL" id="EDV94501.1"/>
    </source>
</evidence>
<feature type="compositionally biased region" description="Low complexity" evidence="1">
    <location>
        <begin position="288"/>
        <end position="301"/>
    </location>
</feature>
<feature type="region of interest" description="Disordered" evidence="1">
    <location>
        <begin position="415"/>
        <end position="434"/>
    </location>
</feature>
<dbReference type="eggNOG" id="ENOG502T8JH">
    <property type="taxonomic scope" value="Eukaryota"/>
</dbReference>
<evidence type="ECO:0000313" key="3">
    <source>
        <dbReference type="Proteomes" id="UP000001070"/>
    </source>
</evidence>
<organism evidence="3">
    <name type="scientific">Drosophila grimshawi</name>
    <name type="common">Hawaiian fruit fly</name>
    <name type="synonym">Idiomyia grimshawi</name>
    <dbReference type="NCBI Taxonomy" id="7222"/>
    <lineage>
        <taxon>Eukaryota</taxon>
        <taxon>Metazoa</taxon>
        <taxon>Ecdysozoa</taxon>
        <taxon>Arthropoda</taxon>
        <taxon>Hexapoda</taxon>
        <taxon>Insecta</taxon>
        <taxon>Pterygota</taxon>
        <taxon>Neoptera</taxon>
        <taxon>Endopterygota</taxon>
        <taxon>Diptera</taxon>
        <taxon>Brachycera</taxon>
        <taxon>Muscomorpha</taxon>
        <taxon>Ephydroidea</taxon>
        <taxon>Drosophilidae</taxon>
        <taxon>Drosophila</taxon>
        <taxon>Hawaiian Drosophila</taxon>
    </lineage>
</organism>